<dbReference type="GO" id="GO:0005886">
    <property type="term" value="C:plasma membrane"/>
    <property type="evidence" value="ECO:0007669"/>
    <property type="project" value="UniProtKB-SubCell"/>
</dbReference>
<evidence type="ECO:0000256" key="14">
    <source>
        <dbReference type="ARBA" id="ARBA00023288"/>
    </source>
</evidence>
<evidence type="ECO:0000256" key="1">
    <source>
        <dbReference type="ARBA" id="ARBA00004609"/>
    </source>
</evidence>
<evidence type="ECO:0000256" key="10">
    <source>
        <dbReference type="ARBA" id="ARBA00023004"/>
    </source>
</evidence>
<gene>
    <name evidence="19" type="ORF">ATNIH1004_009061</name>
</gene>
<evidence type="ECO:0000313" key="20">
    <source>
        <dbReference type="Proteomes" id="UP000324241"/>
    </source>
</evidence>
<proteinExistence type="inferred from homology"/>
<evidence type="ECO:0000256" key="16">
    <source>
        <dbReference type="SAM" id="MobiDB-lite"/>
    </source>
</evidence>
<evidence type="ECO:0000259" key="18">
    <source>
        <dbReference type="PROSITE" id="PS52012"/>
    </source>
</evidence>
<dbReference type="GO" id="GO:0098552">
    <property type="term" value="C:side of membrane"/>
    <property type="evidence" value="ECO:0007669"/>
    <property type="project" value="UniProtKB-KW"/>
</dbReference>
<name>A0A5M9MCY8_9EURO</name>
<dbReference type="GO" id="GO:0046872">
    <property type="term" value="F:metal ion binding"/>
    <property type="evidence" value="ECO:0007669"/>
    <property type="project" value="UniProtKB-KW"/>
</dbReference>
<evidence type="ECO:0000313" key="19">
    <source>
        <dbReference type="EMBL" id="KAA8644852.1"/>
    </source>
</evidence>
<sequence>MKLVHVSFALAAFLGTVVAQGMDGLPDCAKDCATGSIPKHCGINAGCICSDKSFISGISCCVSSKCSDDDQQAALKFAKQICTGVGVKDLPDSASCTSGDSTATEKSASATETSTGSASSSTASAKTNDASTTSASDTSKATSGASSKADSSTGSSTSPSESPTASTGSAAVVHGKDTSLIAAVSAALFALLA</sequence>
<dbReference type="PROSITE" id="PS52012">
    <property type="entry name" value="CFEM"/>
    <property type="match status" value="1"/>
</dbReference>
<reference evidence="19 20" key="1">
    <citation type="submission" date="2019-08" db="EMBL/GenBank/DDBJ databases">
        <title>The genome sequence of a newly discovered highly antifungal drug resistant Aspergillus species, Aspergillus tanneri NIH 1004.</title>
        <authorList>
            <person name="Mounaud S."/>
            <person name="Singh I."/>
            <person name="Joardar V."/>
            <person name="Pakala S."/>
            <person name="Pakala S."/>
            <person name="Venepally P."/>
            <person name="Chung J.K."/>
            <person name="Losada L."/>
            <person name="Nierman W.C."/>
        </authorList>
    </citation>
    <scope>NUCLEOTIDE SEQUENCE [LARGE SCALE GENOMIC DNA]</scope>
    <source>
        <strain evidence="19 20">NIH1004</strain>
    </source>
</reference>
<organism evidence="19 20">
    <name type="scientific">Aspergillus tanneri</name>
    <dbReference type="NCBI Taxonomy" id="1220188"/>
    <lineage>
        <taxon>Eukaryota</taxon>
        <taxon>Fungi</taxon>
        <taxon>Dikarya</taxon>
        <taxon>Ascomycota</taxon>
        <taxon>Pezizomycotina</taxon>
        <taxon>Eurotiomycetes</taxon>
        <taxon>Eurotiomycetidae</taxon>
        <taxon>Eurotiales</taxon>
        <taxon>Aspergillaceae</taxon>
        <taxon>Aspergillus</taxon>
        <taxon>Aspergillus subgen. Circumdati</taxon>
    </lineage>
</organism>
<dbReference type="RefSeq" id="XP_033424213.1">
    <property type="nucleotide sequence ID" value="XM_033573661.1"/>
</dbReference>
<keyword evidence="5" id="KW-0964">Secreted</keyword>
<evidence type="ECO:0000256" key="9">
    <source>
        <dbReference type="ARBA" id="ARBA00022729"/>
    </source>
</evidence>
<keyword evidence="11" id="KW-0472">Membrane</keyword>
<dbReference type="SMART" id="SM00747">
    <property type="entry name" value="CFEM"/>
    <property type="match status" value="1"/>
</dbReference>
<evidence type="ECO:0000256" key="7">
    <source>
        <dbReference type="ARBA" id="ARBA00022622"/>
    </source>
</evidence>
<dbReference type="PANTHER" id="PTHR37928:SF2">
    <property type="entry name" value="GPI ANCHORED CFEM DOMAIN PROTEIN (AFU_ORTHOLOGUE AFUA_6G10580)"/>
    <property type="match status" value="1"/>
</dbReference>
<dbReference type="InterPro" id="IPR051735">
    <property type="entry name" value="CFEM_domain"/>
</dbReference>
<comment type="subcellular location">
    <subcellularLocation>
        <location evidence="1">Cell membrane</location>
        <topology evidence="1">Lipid-anchor</topology>
        <topology evidence="1">GPI-anchor</topology>
    </subcellularLocation>
    <subcellularLocation>
        <location evidence="2">Secreted</location>
    </subcellularLocation>
</comment>
<evidence type="ECO:0000256" key="13">
    <source>
        <dbReference type="ARBA" id="ARBA00023180"/>
    </source>
</evidence>
<dbReference type="VEuPathDB" id="FungiDB:EYZ11_012369"/>
<feature type="disulfide bond" evidence="15">
    <location>
        <begin position="49"/>
        <end position="82"/>
    </location>
</feature>
<keyword evidence="14" id="KW-0449">Lipoprotein</keyword>
<dbReference type="AlphaFoldDB" id="A0A5M9MCY8"/>
<dbReference type="Proteomes" id="UP000324241">
    <property type="component" value="Unassembled WGS sequence"/>
</dbReference>
<keyword evidence="12 15" id="KW-1015">Disulfide bond</keyword>
<keyword evidence="13" id="KW-0325">Glycoprotein</keyword>
<comment type="caution">
    <text evidence="15">Lacks conserved residue(s) required for the propagation of feature annotation.</text>
</comment>
<evidence type="ECO:0000256" key="11">
    <source>
        <dbReference type="ARBA" id="ARBA00023136"/>
    </source>
</evidence>
<evidence type="ECO:0000256" key="3">
    <source>
        <dbReference type="ARBA" id="ARBA00010031"/>
    </source>
</evidence>
<evidence type="ECO:0000256" key="12">
    <source>
        <dbReference type="ARBA" id="ARBA00023157"/>
    </source>
</evidence>
<feature type="signal peptide" evidence="17">
    <location>
        <begin position="1"/>
        <end position="19"/>
    </location>
</feature>
<dbReference type="PANTHER" id="PTHR37928">
    <property type="entry name" value="CFEM DOMAIN PROTEIN (AFU_ORTHOLOGUE AFUA_6G14090)"/>
    <property type="match status" value="1"/>
</dbReference>
<keyword evidence="10" id="KW-0408">Iron</keyword>
<dbReference type="OrthoDB" id="3065412at2759"/>
<protein>
    <recommendedName>
        <fullName evidence="18">CFEM domain-containing protein</fullName>
    </recommendedName>
</protein>
<feature type="domain" description="CFEM" evidence="18">
    <location>
        <begin position="1"/>
        <end position="110"/>
    </location>
</feature>
<dbReference type="GO" id="GO:0005576">
    <property type="term" value="C:extracellular region"/>
    <property type="evidence" value="ECO:0007669"/>
    <property type="project" value="UniProtKB-SubCell"/>
</dbReference>
<evidence type="ECO:0000256" key="17">
    <source>
        <dbReference type="SAM" id="SignalP"/>
    </source>
</evidence>
<evidence type="ECO:0000256" key="8">
    <source>
        <dbReference type="ARBA" id="ARBA00022723"/>
    </source>
</evidence>
<evidence type="ECO:0000256" key="15">
    <source>
        <dbReference type="PROSITE-ProRule" id="PRU01356"/>
    </source>
</evidence>
<dbReference type="GeneID" id="54331763"/>
<keyword evidence="6" id="KW-0349">Heme</keyword>
<keyword evidence="4" id="KW-1003">Cell membrane</keyword>
<feature type="region of interest" description="Disordered" evidence="16">
    <location>
        <begin position="93"/>
        <end position="170"/>
    </location>
</feature>
<comment type="caution">
    <text evidence="19">The sequence shown here is derived from an EMBL/GenBank/DDBJ whole genome shotgun (WGS) entry which is preliminary data.</text>
</comment>
<evidence type="ECO:0000256" key="2">
    <source>
        <dbReference type="ARBA" id="ARBA00004613"/>
    </source>
</evidence>
<comment type="similarity">
    <text evidence="3">Belongs to the RBT5 family.</text>
</comment>
<keyword evidence="8" id="KW-0479">Metal-binding</keyword>
<dbReference type="Pfam" id="PF05730">
    <property type="entry name" value="CFEM"/>
    <property type="match status" value="1"/>
</dbReference>
<feature type="compositionally biased region" description="Low complexity" evidence="16">
    <location>
        <begin position="100"/>
        <end position="170"/>
    </location>
</feature>
<dbReference type="EMBL" id="QUQM01000006">
    <property type="protein sequence ID" value="KAA8644852.1"/>
    <property type="molecule type" value="Genomic_DNA"/>
</dbReference>
<feature type="chain" id="PRO_5024280594" description="CFEM domain-containing protein" evidence="17">
    <location>
        <begin position="20"/>
        <end position="193"/>
    </location>
</feature>
<dbReference type="InterPro" id="IPR008427">
    <property type="entry name" value="Extracellular_membr_CFEM_dom"/>
</dbReference>
<evidence type="ECO:0000256" key="4">
    <source>
        <dbReference type="ARBA" id="ARBA00022475"/>
    </source>
</evidence>
<keyword evidence="9 17" id="KW-0732">Signal</keyword>
<keyword evidence="7" id="KW-0336">GPI-anchor</keyword>
<accession>A0A5M9MCY8</accession>
<evidence type="ECO:0000256" key="5">
    <source>
        <dbReference type="ARBA" id="ARBA00022525"/>
    </source>
</evidence>
<evidence type="ECO:0000256" key="6">
    <source>
        <dbReference type="ARBA" id="ARBA00022617"/>
    </source>
</evidence>